<accession>A0ABQ9WXF5</accession>
<dbReference type="EMBL" id="JARBJD010000326">
    <property type="protein sequence ID" value="KAK2943809.1"/>
    <property type="molecule type" value="Genomic_DNA"/>
</dbReference>
<dbReference type="Proteomes" id="UP001281761">
    <property type="component" value="Unassembled WGS sequence"/>
</dbReference>
<name>A0ABQ9WXF5_9EUKA</name>
<gene>
    <name evidence="1" type="ORF">BLNAU_21247</name>
</gene>
<reference evidence="1 2" key="1">
    <citation type="journal article" date="2022" name="bioRxiv">
        <title>Genomics of Preaxostyla Flagellates Illuminates Evolutionary Transitions and the Path Towards Mitochondrial Loss.</title>
        <authorList>
            <person name="Novak L.V.F."/>
            <person name="Treitli S.C."/>
            <person name="Pyrih J."/>
            <person name="Halakuc P."/>
            <person name="Pipaliya S.V."/>
            <person name="Vacek V."/>
            <person name="Brzon O."/>
            <person name="Soukal P."/>
            <person name="Eme L."/>
            <person name="Dacks J.B."/>
            <person name="Karnkowska A."/>
            <person name="Elias M."/>
            <person name="Hampl V."/>
        </authorList>
    </citation>
    <scope>NUCLEOTIDE SEQUENCE [LARGE SCALE GENOMIC DNA]</scope>
    <source>
        <strain evidence="1">NAU3</strain>
        <tissue evidence="1">Gut</tissue>
    </source>
</reference>
<keyword evidence="2" id="KW-1185">Reference proteome</keyword>
<comment type="caution">
    <text evidence="1">The sequence shown here is derived from an EMBL/GenBank/DDBJ whole genome shotgun (WGS) entry which is preliminary data.</text>
</comment>
<sequence length="318" mass="35325">MMRVSKSLPNCRFDSVCWAEWGRRFGVWRSSRDAMRNSRVECERGSWKCCRHRRRVVWPSLLAHRPFERGCPDCTRLGSILPICCLPRHSLFCPNIDDQRGEELGSVVVFSFDVVLPRCIHRQVVISSFGVVNVDSCRIQKTTLSQPFLVSTHSSHTISNTSFLSSTFTSSAFVLSACHSLSIEPTTVTNITFESSFLVGTSSQIATLDLTVSNNTLKQNSSLFALSIIPKTTSADTPSIHISSSSFSSSPTTPTPLFVSVASDCALNVVVVYSTFSHSSSSQNRTRAVVVKWTTRQPLLLRRRVVCEDCFVLVSQSL</sequence>
<evidence type="ECO:0000313" key="2">
    <source>
        <dbReference type="Proteomes" id="UP001281761"/>
    </source>
</evidence>
<proteinExistence type="predicted"/>
<organism evidence="1 2">
    <name type="scientific">Blattamonas nauphoetae</name>
    <dbReference type="NCBI Taxonomy" id="2049346"/>
    <lineage>
        <taxon>Eukaryota</taxon>
        <taxon>Metamonada</taxon>
        <taxon>Preaxostyla</taxon>
        <taxon>Oxymonadida</taxon>
        <taxon>Blattamonas</taxon>
    </lineage>
</organism>
<protein>
    <submittedName>
        <fullName evidence="1">Uncharacterized protein</fullName>
    </submittedName>
</protein>
<evidence type="ECO:0000313" key="1">
    <source>
        <dbReference type="EMBL" id="KAK2943809.1"/>
    </source>
</evidence>